<protein>
    <recommendedName>
        <fullName evidence="1">diguanylate cyclase</fullName>
        <ecNumber evidence="1">2.7.7.65</ecNumber>
    </recommendedName>
</protein>
<evidence type="ECO:0000256" key="2">
    <source>
        <dbReference type="ARBA" id="ARBA00034247"/>
    </source>
</evidence>
<dbReference type="PROSITE" id="PS50887">
    <property type="entry name" value="GGDEF"/>
    <property type="match status" value="1"/>
</dbReference>
<dbReference type="GO" id="GO:0005886">
    <property type="term" value="C:plasma membrane"/>
    <property type="evidence" value="ECO:0007669"/>
    <property type="project" value="TreeGrafter"/>
</dbReference>
<dbReference type="InterPro" id="IPR054327">
    <property type="entry name" value="His-kinase-like_sensor"/>
</dbReference>
<dbReference type="GO" id="GO:1902201">
    <property type="term" value="P:negative regulation of bacterial-type flagellum-dependent cell motility"/>
    <property type="evidence" value="ECO:0007669"/>
    <property type="project" value="TreeGrafter"/>
</dbReference>
<feature type="domain" description="GGDEF" evidence="6">
    <location>
        <begin position="473"/>
        <end position="609"/>
    </location>
</feature>
<keyword evidence="3" id="KW-0472">Membrane</keyword>
<dbReference type="EMBL" id="UWPJ01000039">
    <property type="protein sequence ID" value="VCU72254.1"/>
    <property type="molecule type" value="Genomic_DNA"/>
</dbReference>
<evidence type="ECO:0000313" key="8">
    <source>
        <dbReference type="Proteomes" id="UP000277294"/>
    </source>
</evidence>
<dbReference type="Pfam" id="PF00990">
    <property type="entry name" value="GGDEF"/>
    <property type="match status" value="1"/>
</dbReference>
<dbReference type="CDD" id="cd01949">
    <property type="entry name" value="GGDEF"/>
    <property type="match status" value="1"/>
</dbReference>
<dbReference type="EC" id="2.7.7.65" evidence="1"/>
<keyword evidence="8" id="KW-1185">Reference proteome</keyword>
<keyword evidence="4" id="KW-0732">Signal</keyword>
<dbReference type="RefSeq" id="WP_124081836.1">
    <property type="nucleotide sequence ID" value="NZ_UWPJ01000039.1"/>
</dbReference>
<evidence type="ECO:0000256" key="1">
    <source>
        <dbReference type="ARBA" id="ARBA00012528"/>
    </source>
</evidence>
<dbReference type="InterPro" id="IPR050469">
    <property type="entry name" value="Diguanylate_Cyclase"/>
</dbReference>
<dbReference type="Pfam" id="PF22588">
    <property type="entry name" value="dCache_1_like"/>
    <property type="match status" value="1"/>
</dbReference>
<evidence type="ECO:0000259" key="6">
    <source>
        <dbReference type="PROSITE" id="PS50887"/>
    </source>
</evidence>
<keyword evidence="3" id="KW-0812">Transmembrane</keyword>
<dbReference type="InterPro" id="IPR000160">
    <property type="entry name" value="GGDEF_dom"/>
</dbReference>
<dbReference type="NCBIfam" id="TIGR00254">
    <property type="entry name" value="GGDEF"/>
    <property type="match status" value="1"/>
</dbReference>
<name>A0A3P4B7H4_9BURK</name>
<dbReference type="Gene3D" id="3.30.450.20">
    <property type="entry name" value="PAS domain"/>
    <property type="match status" value="3"/>
</dbReference>
<dbReference type="CDD" id="cd12915">
    <property type="entry name" value="PDC2_DGC_like"/>
    <property type="match status" value="1"/>
</dbReference>
<dbReference type="Proteomes" id="UP000277294">
    <property type="component" value="Unassembled WGS sequence"/>
</dbReference>
<dbReference type="SUPFAM" id="SSF55785">
    <property type="entry name" value="PYP-like sensor domain (PAS domain)"/>
    <property type="match status" value="1"/>
</dbReference>
<dbReference type="SUPFAM" id="SSF55073">
    <property type="entry name" value="Nucleotide cyclase"/>
    <property type="match status" value="1"/>
</dbReference>
<dbReference type="SMART" id="SM00267">
    <property type="entry name" value="GGDEF"/>
    <property type="match status" value="1"/>
</dbReference>
<dbReference type="SMART" id="SM00091">
    <property type="entry name" value="PAS"/>
    <property type="match status" value="1"/>
</dbReference>
<reference evidence="7 8" key="1">
    <citation type="submission" date="2018-10" db="EMBL/GenBank/DDBJ databases">
        <authorList>
            <person name="Criscuolo A."/>
        </authorList>
    </citation>
    <scope>NUCLEOTIDE SEQUENCE [LARGE SCALE GENOMIC DNA]</scope>
    <source>
        <strain evidence="7">DnA1</strain>
    </source>
</reference>
<dbReference type="CDD" id="cd12914">
    <property type="entry name" value="PDC1_DGC_like"/>
    <property type="match status" value="1"/>
</dbReference>
<evidence type="ECO:0000256" key="4">
    <source>
        <dbReference type="SAM" id="SignalP"/>
    </source>
</evidence>
<dbReference type="Pfam" id="PF08448">
    <property type="entry name" value="PAS_4"/>
    <property type="match status" value="1"/>
</dbReference>
<gene>
    <name evidence="7" type="primary">cph2_6</name>
    <name evidence="7" type="ORF">PIGHUM_04353</name>
</gene>
<dbReference type="AlphaFoldDB" id="A0A3P4B7H4"/>
<organism evidence="7 8">
    <name type="scientific">Pigmentiphaga humi</name>
    <dbReference type="NCBI Taxonomy" id="2478468"/>
    <lineage>
        <taxon>Bacteria</taxon>
        <taxon>Pseudomonadati</taxon>
        <taxon>Pseudomonadota</taxon>
        <taxon>Betaproteobacteria</taxon>
        <taxon>Burkholderiales</taxon>
        <taxon>Alcaligenaceae</taxon>
        <taxon>Pigmentiphaga</taxon>
    </lineage>
</organism>
<dbReference type="Gene3D" id="3.30.70.270">
    <property type="match status" value="1"/>
</dbReference>
<dbReference type="OrthoDB" id="9813903at2"/>
<proteinExistence type="predicted"/>
<dbReference type="PANTHER" id="PTHR45138:SF9">
    <property type="entry name" value="DIGUANYLATE CYCLASE DGCM-RELATED"/>
    <property type="match status" value="1"/>
</dbReference>
<dbReference type="GO" id="GO:0043709">
    <property type="term" value="P:cell adhesion involved in single-species biofilm formation"/>
    <property type="evidence" value="ECO:0007669"/>
    <property type="project" value="TreeGrafter"/>
</dbReference>
<keyword evidence="3" id="KW-1133">Transmembrane helix</keyword>
<dbReference type="FunFam" id="3.30.70.270:FF:000001">
    <property type="entry name" value="Diguanylate cyclase domain protein"/>
    <property type="match status" value="1"/>
</dbReference>
<dbReference type="InterPro" id="IPR013656">
    <property type="entry name" value="PAS_4"/>
</dbReference>
<feature type="transmembrane region" description="Helical" evidence="3">
    <location>
        <begin position="277"/>
        <end position="295"/>
    </location>
</feature>
<dbReference type="InterPro" id="IPR000014">
    <property type="entry name" value="PAS"/>
</dbReference>
<accession>A0A3P4B7H4</accession>
<dbReference type="InterPro" id="IPR029787">
    <property type="entry name" value="Nucleotide_cyclase"/>
</dbReference>
<feature type="signal peptide" evidence="4">
    <location>
        <begin position="1"/>
        <end position="20"/>
    </location>
</feature>
<dbReference type="InterPro" id="IPR035965">
    <property type="entry name" value="PAS-like_dom_sf"/>
</dbReference>
<feature type="domain" description="PAS" evidence="5">
    <location>
        <begin position="315"/>
        <end position="369"/>
    </location>
</feature>
<evidence type="ECO:0000259" key="5">
    <source>
        <dbReference type="PROSITE" id="PS50112"/>
    </source>
</evidence>
<feature type="chain" id="PRO_5018146209" description="diguanylate cyclase" evidence="4">
    <location>
        <begin position="21"/>
        <end position="618"/>
    </location>
</feature>
<sequence>MRWLTLWTTLVVACFGLTCAAALYDTRQDATRAARDATVNLSRVVADGIGRDIELVDLSLQSMLNGLRIADVENLDAESRHRLLFDGVPEIRGVGTLVVLDAEGSMVTDSKLVAGRGLNFAYRDYFRVHRDAADVGMFISRPFFSEMAKLWSIAVSRRVTQPDGSFGGVVVGTLRVAYLENMFRQLDLGANGAIILLRRDGTVMARYPSIQGALGSRLADTELFSQYPAAELGSYHAASSADGIARLHAYTAVDEHPLVVVVGLADLDIYQSWRSKAWAIGLLTVLLCTATWVLVRQLRREFSRRLAAERSALRNEARYRVLAENSADIIAISRVDGVVTYISPAIKDVLGWAPQEIEGHSLHDFVRADYLPLVPGKTQAWPRVLTFPACHADASWIWLEASVRQLPAEMGDERYILNIRDVSRRKKVEEALEAENAQLLAMAATDGLTNLANRRSFDEVLEREWRRAARDDEPLALLLIDVDHFKALNDHYGHQQGDQYLRAIAQLIKSCIRRPGDTAARYGGEEFAVLLPNTDIDGAFLLAEKIRNATQAARIPHLQSELGVMTLSIGVEAMVPHGSLVAAALVRRADTALYTAKRQGRNRTCPYDPGQQAMPRRA</sequence>
<evidence type="ECO:0000313" key="7">
    <source>
        <dbReference type="EMBL" id="VCU72254.1"/>
    </source>
</evidence>
<dbReference type="NCBIfam" id="TIGR00229">
    <property type="entry name" value="sensory_box"/>
    <property type="match status" value="1"/>
</dbReference>
<dbReference type="InterPro" id="IPR043128">
    <property type="entry name" value="Rev_trsase/Diguanyl_cyclase"/>
</dbReference>
<dbReference type="PANTHER" id="PTHR45138">
    <property type="entry name" value="REGULATORY COMPONENTS OF SENSORY TRANSDUCTION SYSTEM"/>
    <property type="match status" value="1"/>
</dbReference>
<dbReference type="CDD" id="cd00130">
    <property type="entry name" value="PAS"/>
    <property type="match status" value="1"/>
</dbReference>
<comment type="catalytic activity">
    <reaction evidence="2">
        <text>2 GTP = 3',3'-c-di-GMP + 2 diphosphate</text>
        <dbReference type="Rhea" id="RHEA:24898"/>
        <dbReference type="ChEBI" id="CHEBI:33019"/>
        <dbReference type="ChEBI" id="CHEBI:37565"/>
        <dbReference type="ChEBI" id="CHEBI:58805"/>
        <dbReference type="EC" id="2.7.7.65"/>
    </reaction>
</comment>
<evidence type="ECO:0000256" key="3">
    <source>
        <dbReference type="SAM" id="Phobius"/>
    </source>
</evidence>
<dbReference type="GO" id="GO:0052621">
    <property type="term" value="F:diguanylate cyclase activity"/>
    <property type="evidence" value="ECO:0007669"/>
    <property type="project" value="UniProtKB-EC"/>
</dbReference>
<dbReference type="PROSITE" id="PS50112">
    <property type="entry name" value="PAS"/>
    <property type="match status" value="1"/>
</dbReference>